<proteinExistence type="predicted"/>
<protein>
    <recommendedName>
        <fullName evidence="1">PRO8NT domain-containing protein</fullName>
    </recommendedName>
</protein>
<dbReference type="STRING" id="747676.F4SBQ5"/>
<dbReference type="AlphaFoldDB" id="F4SBQ5"/>
<gene>
    <name evidence="2" type="ORF">MELLADRAFT_84158</name>
</gene>
<dbReference type="GeneID" id="18933372"/>
<dbReference type="InterPro" id="IPR027652">
    <property type="entry name" value="PRP8"/>
</dbReference>
<evidence type="ECO:0000313" key="2">
    <source>
        <dbReference type="EMBL" id="EGF97926.1"/>
    </source>
</evidence>
<keyword evidence="3" id="KW-1185">Reference proteome</keyword>
<feature type="domain" description="PRO8NT" evidence="1">
    <location>
        <begin position="6"/>
        <end position="128"/>
    </location>
</feature>
<name>F4SBQ5_MELLP</name>
<dbReference type="GO" id="GO:0030620">
    <property type="term" value="F:U2 snRNA binding"/>
    <property type="evidence" value="ECO:0007669"/>
    <property type="project" value="TreeGrafter"/>
</dbReference>
<dbReference type="InterPro" id="IPR012591">
    <property type="entry name" value="PRO8NT"/>
</dbReference>
<evidence type="ECO:0000259" key="1">
    <source>
        <dbReference type="Pfam" id="PF08082"/>
    </source>
</evidence>
<dbReference type="GO" id="GO:0097157">
    <property type="term" value="F:pre-mRNA intronic binding"/>
    <property type="evidence" value="ECO:0007669"/>
    <property type="project" value="TreeGrafter"/>
</dbReference>
<dbReference type="InParanoid" id="F4SBQ5"/>
<dbReference type="KEGG" id="mlr:MELLADRAFT_84158"/>
<dbReference type="GO" id="GO:0071013">
    <property type="term" value="C:catalytic step 2 spliceosome"/>
    <property type="evidence" value="ECO:0007669"/>
    <property type="project" value="TreeGrafter"/>
</dbReference>
<dbReference type="VEuPathDB" id="FungiDB:MELLADRAFT_84158"/>
<dbReference type="GO" id="GO:0000244">
    <property type="term" value="P:spliceosomal tri-snRNP complex assembly"/>
    <property type="evidence" value="ECO:0007669"/>
    <property type="project" value="TreeGrafter"/>
</dbReference>
<dbReference type="PANTHER" id="PTHR11140">
    <property type="entry name" value="PRE-MRNA SPLICING FACTOR PRP8"/>
    <property type="match status" value="1"/>
</dbReference>
<dbReference type="eggNOG" id="KOG1795">
    <property type="taxonomic scope" value="Eukaryota"/>
</dbReference>
<dbReference type="OrthoDB" id="3256191at2759"/>
<dbReference type="PANTHER" id="PTHR11140:SF0">
    <property type="entry name" value="PRE-MRNA-PROCESSING-SPLICING FACTOR 8"/>
    <property type="match status" value="1"/>
</dbReference>
<dbReference type="RefSeq" id="XP_007418809.1">
    <property type="nucleotide sequence ID" value="XM_007418747.1"/>
</dbReference>
<dbReference type="GO" id="GO:0017070">
    <property type="term" value="F:U6 snRNA binding"/>
    <property type="evidence" value="ECO:0007669"/>
    <property type="project" value="TreeGrafter"/>
</dbReference>
<dbReference type="GO" id="GO:0030619">
    <property type="term" value="F:U1 snRNA binding"/>
    <property type="evidence" value="ECO:0007669"/>
    <property type="project" value="TreeGrafter"/>
</dbReference>
<dbReference type="EMBL" id="GL883193">
    <property type="protein sequence ID" value="EGF97926.1"/>
    <property type="molecule type" value="Genomic_DNA"/>
</dbReference>
<sequence length="162" mass="19094">MPPDRMFHKDVRKLIKDHGDLSDQKSRTDKRVYPGALKHVPFAVMKLLQNTPMPWEQVREVPVLYHVTGAITFVNEVPKVITPVYHAQCALMWLSKRHKKHHQRHFRRMCFPPFGDEEPPLDHGDNILLFFMRGIGPLLERWLGFIWLDSSKVEIVKVLQRL</sequence>
<dbReference type="GO" id="GO:0030623">
    <property type="term" value="F:U5 snRNA binding"/>
    <property type="evidence" value="ECO:0007669"/>
    <property type="project" value="TreeGrafter"/>
</dbReference>
<evidence type="ECO:0000313" key="3">
    <source>
        <dbReference type="Proteomes" id="UP000001072"/>
    </source>
</evidence>
<accession>F4SBQ5</accession>
<dbReference type="GO" id="GO:0005682">
    <property type="term" value="C:U5 snRNP"/>
    <property type="evidence" value="ECO:0007669"/>
    <property type="project" value="TreeGrafter"/>
</dbReference>
<dbReference type="Pfam" id="PF08082">
    <property type="entry name" value="PRO8NT"/>
    <property type="match status" value="1"/>
</dbReference>
<dbReference type="HOGENOM" id="CLU_1635777_0_0_1"/>
<reference evidence="3" key="1">
    <citation type="journal article" date="2011" name="Proc. Natl. Acad. Sci. U.S.A.">
        <title>Obligate biotrophy features unraveled by the genomic analysis of rust fungi.</title>
        <authorList>
            <person name="Duplessis S."/>
            <person name="Cuomo C.A."/>
            <person name="Lin Y.-C."/>
            <person name="Aerts A."/>
            <person name="Tisserant E."/>
            <person name="Veneault-Fourrey C."/>
            <person name="Joly D.L."/>
            <person name="Hacquard S."/>
            <person name="Amselem J."/>
            <person name="Cantarel B.L."/>
            <person name="Chiu R."/>
            <person name="Coutinho P.M."/>
            <person name="Feau N."/>
            <person name="Field M."/>
            <person name="Frey P."/>
            <person name="Gelhaye E."/>
            <person name="Goldberg J."/>
            <person name="Grabherr M.G."/>
            <person name="Kodira C.D."/>
            <person name="Kohler A."/>
            <person name="Kuees U."/>
            <person name="Lindquist E.A."/>
            <person name="Lucas S.M."/>
            <person name="Mago R."/>
            <person name="Mauceli E."/>
            <person name="Morin E."/>
            <person name="Murat C."/>
            <person name="Pangilinan J.L."/>
            <person name="Park R."/>
            <person name="Pearson M."/>
            <person name="Quesneville H."/>
            <person name="Rouhier N."/>
            <person name="Sakthikumar S."/>
            <person name="Salamov A.A."/>
            <person name="Schmutz J."/>
            <person name="Selles B."/>
            <person name="Shapiro H."/>
            <person name="Tanguay P."/>
            <person name="Tuskan G.A."/>
            <person name="Henrissat B."/>
            <person name="Van de Peer Y."/>
            <person name="Rouze P."/>
            <person name="Ellis J.G."/>
            <person name="Dodds P.N."/>
            <person name="Schein J.E."/>
            <person name="Zhong S."/>
            <person name="Hamelin R.C."/>
            <person name="Grigoriev I.V."/>
            <person name="Szabo L.J."/>
            <person name="Martin F."/>
        </authorList>
    </citation>
    <scope>NUCLEOTIDE SEQUENCE [LARGE SCALE GENOMIC DNA]</scope>
    <source>
        <strain evidence="3">98AG31 / pathotype 3-4-7</strain>
    </source>
</reference>
<organism evidence="3">
    <name type="scientific">Melampsora larici-populina (strain 98AG31 / pathotype 3-4-7)</name>
    <name type="common">Poplar leaf rust fungus</name>
    <dbReference type="NCBI Taxonomy" id="747676"/>
    <lineage>
        <taxon>Eukaryota</taxon>
        <taxon>Fungi</taxon>
        <taxon>Dikarya</taxon>
        <taxon>Basidiomycota</taxon>
        <taxon>Pucciniomycotina</taxon>
        <taxon>Pucciniomycetes</taxon>
        <taxon>Pucciniales</taxon>
        <taxon>Melampsoraceae</taxon>
        <taxon>Melampsora</taxon>
    </lineage>
</organism>
<dbReference type="Proteomes" id="UP000001072">
    <property type="component" value="Unassembled WGS sequence"/>
</dbReference>